<dbReference type="Pfam" id="PF04339">
    <property type="entry name" value="FemAB_like"/>
    <property type="match status" value="1"/>
</dbReference>
<dbReference type="SUPFAM" id="SSF55729">
    <property type="entry name" value="Acyl-CoA N-acyltransferases (Nat)"/>
    <property type="match status" value="1"/>
</dbReference>
<dbReference type="EMBL" id="JNAX01000005">
    <property type="protein sequence ID" value="KGG21745.1"/>
    <property type="molecule type" value="Genomic_DNA"/>
</dbReference>
<evidence type="ECO:0000313" key="1">
    <source>
        <dbReference type="EMBL" id="KGG21745.1"/>
    </source>
</evidence>
<organism evidence="1 2">
    <name type="scientific">Prochlorococcus marinus str. PAC1</name>
    <dbReference type="NCBI Taxonomy" id="59924"/>
    <lineage>
        <taxon>Bacteria</taxon>
        <taxon>Bacillati</taxon>
        <taxon>Cyanobacteriota</taxon>
        <taxon>Cyanophyceae</taxon>
        <taxon>Synechococcales</taxon>
        <taxon>Prochlorococcaceae</taxon>
        <taxon>Prochlorococcus</taxon>
    </lineage>
</organism>
<sequence length="393" mass="45941">MNKIKIKWHATIKEIPKIIWNNFLKGNSNPFYKWDWLNALEKSKSVSTKYGWQPLFLSAWSENDLIACAPLYLKSHSYGEFIFDNAFVQLAQDMGLQYYPKLIGMSPLSPIEGYRFLFAEGVNDQNLTQILISEIDSFAKQNRILSCNFLYVDPEWMKVAESLNCAKWLNQQSLLKLNEEKSFSDFLQKFNSNQRRNIKRERESIKKCGVKVEPLSGSQINVMNLKKMHYFYQLHCSRWGVWGSKYLTESFFTELASTELKENIVLFEAKEEGIDKTIGMSLCVKNENMLWGRYWGTERNIDNLHFEACYYAPIEWAIANKIKYFDPGAGGSQKKRRGFIAKPNASLHRWYNLPMNSLIREWLPKANKLMLDQINATNNEVPFKFEEPKLSNT</sequence>
<dbReference type="InterPro" id="IPR007434">
    <property type="entry name" value="FemAB-like"/>
</dbReference>
<accession>A0A0A2CA33</accession>
<comment type="caution">
    <text evidence="1">The sequence shown here is derived from an EMBL/GenBank/DDBJ whole genome shotgun (WGS) entry which is preliminary data.</text>
</comment>
<proteinExistence type="predicted"/>
<dbReference type="InterPro" id="IPR016181">
    <property type="entry name" value="Acyl_CoA_acyltransferase"/>
</dbReference>
<reference evidence="2" key="1">
    <citation type="journal article" date="2014" name="Sci. Data">
        <title>Genomes of diverse isolates of the marine cyanobacterium Prochlorococcus.</title>
        <authorList>
            <person name="Biller S."/>
            <person name="Berube P."/>
            <person name="Thompson J."/>
            <person name="Kelly L."/>
            <person name="Roggensack S."/>
            <person name="Awad L."/>
            <person name="Roache-Johnson K."/>
            <person name="Ding H."/>
            <person name="Giovannoni S.J."/>
            <person name="Moore L.R."/>
            <person name="Chisholm S.W."/>
        </authorList>
    </citation>
    <scope>NUCLEOTIDE SEQUENCE [LARGE SCALE GENOMIC DNA]</scope>
    <source>
        <strain evidence="2">PAC1</strain>
    </source>
</reference>
<evidence type="ECO:0008006" key="3">
    <source>
        <dbReference type="Google" id="ProtNLM"/>
    </source>
</evidence>
<dbReference type="AlphaFoldDB" id="A0A0A2CA33"/>
<dbReference type="PANTHER" id="PTHR47017">
    <property type="entry name" value="ACYL-COA"/>
    <property type="match status" value="1"/>
</dbReference>
<protein>
    <recommendedName>
        <fullName evidence="3">GNAT family N-acetyltransferase</fullName>
    </recommendedName>
</protein>
<name>A0A0A2CA33_PROMR</name>
<gene>
    <name evidence="1" type="ORF">EV03_0484</name>
</gene>
<evidence type="ECO:0000313" key="2">
    <source>
        <dbReference type="Proteomes" id="UP000030392"/>
    </source>
</evidence>
<dbReference type="Gene3D" id="3.40.630.30">
    <property type="match status" value="1"/>
</dbReference>
<dbReference type="RefSeq" id="WP_036904761.1">
    <property type="nucleotide sequence ID" value="NZ_CP138967.1"/>
</dbReference>
<dbReference type="Proteomes" id="UP000030392">
    <property type="component" value="Unassembled WGS sequence"/>
</dbReference>
<dbReference type="PANTHER" id="PTHR47017:SF1">
    <property type="entry name" value="ACYL-COA"/>
    <property type="match status" value="1"/>
</dbReference>